<evidence type="ECO:0000313" key="3">
    <source>
        <dbReference type="Proteomes" id="UP000287651"/>
    </source>
</evidence>
<sequence>MKIITDGLSLLSGQKRESDYLRGGQHNPALAAETWTDPSSTYPRCTAFTVVSTSWTTRSEAGDELDAPGNDRTKNKG</sequence>
<accession>A0A426XNN6</accession>
<evidence type="ECO:0000313" key="2">
    <source>
        <dbReference type="EMBL" id="RRT41106.1"/>
    </source>
</evidence>
<dbReference type="Proteomes" id="UP000287651">
    <property type="component" value="Unassembled WGS sequence"/>
</dbReference>
<reference evidence="2 3" key="1">
    <citation type="journal article" date="2014" name="Agronomy (Basel)">
        <title>A Draft Genome Sequence for Ensete ventricosum, the Drought-Tolerant Tree Against Hunger.</title>
        <authorList>
            <person name="Harrison J."/>
            <person name="Moore K.A."/>
            <person name="Paszkiewicz K."/>
            <person name="Jones T."/>
            <person name="Grant M."/>
            <person name="Ambacheew D."/>
            <person name="Muzemil S."/>
            <person name="Studholme D.J."/>
        </authorList>
    </citation>
    <scope>NUCLEOTIDE SEQUENCE [LARGE SCALE GENOMIC DNA]</scope>
</reference>
<proteinExistence type="predicted"/>
<dbReference type="AlphaFoldDB" id="A0A426XNN6"/>
<feature type="region of interest" description="Disordered" evidence="1">
    <location>
        <begin position="57"/>
        <end position="77"/>
    </location>
</feature>
<name>A0A426XNN6_ENSVE</name>
<evidence type="ECO:0000256" key="1">
    <source>
        <dbReference type="SAM" id="MobiDB-lite"/>
    </source>
</evidence>
<dbReference type="EMBL" id="AMZH03018851">
    <property type="protein sequence ID" value="RRT41106.1"/>
    <property type="molecule type" value="Genomic_DNA"/>
</dbReference>
<comment type="caution">
    <text evidence="2">The sequence shown here is derived from an EMBL/GenBank/DDBJ whole genome shotgun (WGS) entry which is preliminary data.</text>
</comment>
<organism evidence="2 3">
    <name type="scientific">Ensete ventricosum</name>
    <name type="common">Abyssinian banana</name>
    <name type="synonym">Musa ensete</name>
    <dbReference type="NCBI Taxonomy" id="4639"/>
    <lineage>
        <taxon>Eukaryota</taxon>
        <taxon>Viridiplantae</taxon>
        <taxon>Streptophyta</taxon>
        <taxon>Embryophyta</taxon>
        <taxon>Tracheophyta</taxon>
        <taxon>Spermatophyta</taxon>
        <taxon>Magnoliopsida</taxon>
        <taxon>Liliopsida</taxon>
        <taxon>Zingiberales</taxon>
        <taxon>Musaceae</taxon>
        <taxon>Ensete</taxon>
    </lineage>
</organism>
<protein>
    <submittedName>
        <fullName evidence="2">Uncharacterized protein</fullName>
    </submittedName>
</protein>
<gene>
    <name evidence="2" type="ORF">B296_00030720</name>
</gene>